<evidence type="ECO:0000256" key="6">
    <source>
        <dbReference type="ARBA" id="ARBA00023121"/>
    </source>
</evidence>
<keyword evidence="5" id="KW-0445">Lipid transport</keyword>
<comment type="function">
    <text evidence="9">Component of the ERMES/MDM complex, which serves as a molecular tether to connect the endoplasmic reticulum (ER) and mitochondria. Components of this complex are involved in the control of mitochondrial shape and protein biogenesis, and function in nonvesicular lipid trafficking between the ER and mitochondria. MDM12 is required for the interaction of the ER-resident membrane protein MMM1 and the outer mitochondrial membrane-resident beta-barrel protein MDM10. The MDM12-MMM1 subcomplex functions in the major beta-barrel assembly pathway that is responsible for biogenesis of all mitochondrial outer membrane beta-barrel proteins, and acts in a late step after the SAM complex. The MDM10-MDM12-MMM1 subcomplex further acts in the TOM40-specific pathway after the action of the MDM12-MMM1 complex. Essential for establishing and maintaining the structure of mitochondria and maintenance of mtDNA nucleoids.</text>
</comment>
<comment type="subunit">
    <text evidence="9">Component of the ER-mitochondria encounter structure (ERMES) or MDM complex, composed of MMM1, MDM10, MDM12 and MDM34. A MMM1 homodimer associates with one molecule of MDM12 on each side in a pairwise head-to-tail manner, and the SMP-LTD domains of MMM1 and MDM12 generate a continuous hydrophobic tunnel for phospholipid trafficking.</text>
</comment>
<dbReference type="GO" id="GO:0015914">
    <property type="term" value="P:phospholipid transport"/>
    <property type="evidence" value="ECO:0007669"/>
    <property type="project" value="TreeGrafter"/>
</dbReference>
<dbReference type="InterPro" id="IPR027532">
    <property type="entry name" value="Mdm12"/>
</dbReference>
<keyword evidence="4 9" id="KW-0256">Endoplasmic reticulum</keyword>
<keyword evidence="3 9" id="KW-1000">Mitochondrion outer membrane</keyword>
<dbReference type="GeneID" id="28983517"/>
<dbReference type="PROSITE" id="PS51847">
    <property type="entry name" value="SMP"/>
    <property type="match status" value="1"/>
</dbReference>
<reference evidence="12 13" key="1">
    <citation type="submission" date="2015-03" db="EMBL/GenBank/DDBJ databases">
        <title>Genomics and transcriptomics of the oil-accumulating basidiomycete yeast T. oleaginosus allow insights into substrate utilization and the diverse evolutionary trajectories of mating systems in fungi.</title>
        <authorList>
            <consortium name="DOE Joint Genome Institute"/>
            <person name="Kourist R."/>
            <person name="Kracht O."/>
            <person name="Bracharz F."/>
            <person name="Lipzen A."/>
            <person name="Nolan M."/>
            <person name="Ohm R."/>
            <person name="Grigoriev I."/>
            <person name="Sun S."/>
            <person name="Heitman J."/>
            <person name="Bruck T."/>
            <person name="Nowrousian M."/>
        </authorList>
    </citation>
    <scope>NUCLEOTIDE SEQUENCE [LARGE SCALE GENOMIC DNA]</scope>
    <source>
        <strain evidence="12 13">IBC0246</strain>
    </source>
</reference>
<evidence type="ECO:0000256" key="3">
    <source>
        <dbReference type="ARBA" id="ARBA00022787"/>
    </source>
</evidence>
<keyword evidence="6" id="KW-0446">Lipid-binding</keyword>
<feature type="domain" description="SMP-LTD" evidence="11">
    <location>
        <begin position="1"/>
        <end position="411"/>
    </location>
</feature>
<dbReference type="RefSeq" id="XP_018279640.1">
    <property type="nucleotide sequence ID" value="XM_018422914.1"/>
</dbReference>
<evidence type="ECO:0000256" key="10">
    <source>
        <dbReference type="SAM" id="MobiDB-lite"/>
    </source>
</evidence>
<name>A0A0J1B5Z8_9TREE</name>
<comment type="subcellular location">
    <subcellularLocation>
        <location evidence="1">Membrane</location>
    </subcellularLocation>
    <subcellularLocation>
        <location evidence="9">Mitochondrion outer membrane</location>
        <topology evidence="9">Peripheral membrane protein</topology>
        <orientation evidence="9">Cytoplasmic side</orientation>
    </subcellularLocation>
    <subcellularLocation>
        <location evidence="9">Endoplasmic reticulum membrane</location>
        <topology evidence="9">Peripheral membrane protein</topology>
        <orientation evidence="9">Cytoplasmic side</orientation>
    </subcellularLocation>
    <text evidence="9">The ERMES/MDM complex localizes to a few discrete foci (around 10 per single cell), that represent mitochondria-endoplasmic reticulum junctions. These foci are often found next to mtDNA nucleoids.</text>
</comment>
<dbReference type="AlphaFoldDB" id="A0A0J1B5Z8"/>
<feature type="region of interest" description="Disordered" evidence="10">
    <location>
        <begin position="197"/>
        <end position="259"/>
    </location>
</feature>
<evidence type="ECO:0000256" key="7">
    <source>
        <dbReference type="ARBA" id="ARBA00023128"/>
    </source>
</evidence>
<dbReference type="OrthoDB" id="3356905at2759"/>
<dbReference type="CDD" id="cd21672">
    <property type="entry name" value="SMP_Mdm12"/>
    <property type="match status" value="1"/>
</dbReference>
<dbReference type="GO" id="GO:0032865">
    <property type="term" value="C:ERMES complex"/>
    <property type="evidence" value="ECO:0007669"/>
    <property type="project" value="UniProtKB-UniRule"/>
</dbReference>
<accession>A0A0J1B5Z8</accession>
<dbReference type="Pfam" id="PF26544">
    <property type="entry name" value="Mdm12"/>
    <property type="match status" value="1"/>
</dbReference>
<evidence type="ECO:0000256" key="8">
    <source>
        <dbReference type="ARBA" id="ARBA00023136"/>
    </source>
</evidence>
<evidence type="ECO:0000259" key="11">
    <source>
        <dbReference type="PROSITE" id="PS51847"/>
    </source>
</evidence>
<evidence type="ECO:0000256" key="1">
    <source>
        <dbReference type="ARBA" id="ARBA00004370"/>
    </source>
</evidence>
<comment type="similarity">
    <text evidence="9">Belongs to the MDM12 family.</text>
</comment>
<proteinExistence type="inferred from homology"/>
<keyword evidence="13" id="KW-1185">Reference proteome</keyword>
<dbReference type="Proteomes" id="UP000053611">
    <property type="component" value="Unassembled WGS sequence"/>
</dbReference>
<feature type="region of interest" description="Disordered" evidence="10">
    <location>
        <begin position="125"/>
        <end position="176"/>
    </location>
</feature>
<keyword evidence="2" id="KW-0813">Transport</keyword>
<gene>
    <name evidence="9" type="primary">MDM12</name>
    <name evidence="12" type="ORF">CC85DRAFT_284904</name>
</gene>
<sequence length="411" mass="44268">MSVEIDWSLLSEPSPTGQALADGLMAALNAQLNTAARPSFLGPVTVSSFDFGKIGPSVEIKDIRDVWRAFDEGDEEGDAEIEARELEAAQLAGVDFDDPLRSPPPPYAAHLSYSHAHAHVHAQAYPPSHTPLHHPLPISPRPRRGRYPSHASAPQRAPALSGLGSPDDDEGESVYSGVGSRSVASVGLGVGGLAIRRPFGSPMRASLPPSRVHSRNEFVDERPTTQTGTGQARRDSAALPFSPPPSPPVRPAGLENDRSGSIPPVQMHLRVEHAADLSLTLFTSLQVNYPSALFMSLPLKLVITGLTLAADVVIAYSSRKNRVHITIVDTGDDGTTPEKHDHNAPYAYGHHQPVTPGQRILPHLHIESEIGHADAHVLRNVGKVERFIVDVVRKTLVDELVFPNFHTIALP</sequence>
<evidence type="ECO:0000256" key="2">
    <source>
        <dbReference type="ARBA" id="ARBA00022448"/>
    </source>
</evidence>
<evidence type="ECO:0000256" key="9">
    <source>
        <dbReference type="HAMAP-Rule" id="MF_03104"/>
    </source>
</evidence>
<protein>
    <recommendedName>
        <fullName evidence="9">Mitochondrial distribution and morphology protein 12</fullName>
    </recommendedName>
    <alternativeName>
        <fullName evidence="9">Mitochondrial inheritance component MDM12</fullName>
    </alternativeName>
</protein>
<dbReference type="HAMAP" id="MF_03104">
    <property type="entry name" value="Mdm12"/>
    <property type="match status" value="1"/>
</dbReference>
<dbReference type="PANTHER" id="PTHR28204">
    <property type="entry name" value="MITOCHONDRIAL DISTRIBUTION AND MORPHOLOGY PROTEIN 12"/>
    <property type="match status" value="1"/>
</dbReference>
<evidence type="ECO:0000256" key="4">
    <source>
        <dbReference type="ARBA" id="ARBA00022824"/>
    </source>
</evidence>
<dbReference type="GO" id="GO:0045040">
    <property type="term" value="P:protein insertion into mitochondrial outer membrane"/>
    <property type="evidence" value="ECO:0007669"/>
    <property type="project" value="UniProtKB-UniRule"/>
</dbReference>
<feature type="compositionally biased region" description="Pro residues" evidence="10">
    <location>
        <begin position="241"/>
        <end position="250"/>
    </location>
</feature>
<evidence type="ECO:0000313" key="13">
    <source>
        <dbReference type="Proteomes" id="UP000053611"/>
    </source>
</evidence>
<evidence type="ECO:0000256" key="5">
    <source>
        <dbReference type="ARBA" id="ARBA00023055"/>
    </source>
</evidence>
<keyword evidence="8 9" id="KW-0472">Membrane</keyword>
<dbReference type="GO" id="GO:0008289">
    <property type="term" value="F:lipid binding"/>
    <property type="evidence" value="ECO:0007669"/>
    <property type="project" value="UniProtKB-KW"/>
</dbReference>
<evidence type="ECO:0000313" key="12">
    <source>
        <dbReference type="EMBL" id="KLT43149.1"/>
    </source>
</evidence>
<dbReference type="EMBL" id="KQ087198">
    <property type="protein sequence ID" value="KLT43149.1"/>
    <property type="molecule type" value="Genomic_DNA"/>
</dbReference>
<feature type="compositionally biased region" description="Basic and acidic residues" evidence="10">
    <location>
        <begin position="214"/>
        <end position="223"/>
    </location>
</feature>
<dbReference type="InterPro" id="IPR031468">
    <property type="entry name" value="SMP_LBD"/>
</dbReference>
<keyword evidence="7 9" id="KW-0496">Mitochondrion</keyword>
<organism evidence="12 13">
    <name type="scientific">Cutaneotrichosporon oleaginosum</name>
    <dbReference type="NCBI Taxonomy" id="879819"/>
    <lineage>
        <taxon>Eukaryota</taxon>
        <taxon>Fungi</taxon>
        <taxon>Dikarya</taxon>
        <taxon>Basidiomycota</taxon>
        <taxon>Agaricomycotina</taxon>
        <taxon>Tremellomycetes</taxon>
        <taxon>Trichosporonales</taxon>
        <taxon>Trichosporonaceae</taxon>
        <taxon>Cutaneotrichosporon</taxon>
    </lineage>
</organism>
<dbReference type="GO" id="GO:1990456">
    <property type="term" value="P:mitochondrion-endoplasmic reticulum membrane tethering"/>
    <property type="evidence" value="ECO:0007669"/>
    <property type="project" value="TreeGrafter"/>
</dbReference>
<dbReference type="STRING" id="879819.A0A0J1B5Z8"/>
<dbReference type="GO" id="GO:0005789">
    <property type="term" value="C:endoplasmic reticulum membrane"/>
    <property type="evidence" value="ECO:0007669"/>
    <property type="project" value="UniProtKB-SubCell"/>
</dbReference>
<dbReference type="PANTHER" id="PTHR28204:SF1">
    <property type="entry name" value="MITOCHONDRIAL DISTRIBUTION AND MORPHOLOGY PROTEIN 12"/>
    <property type="match status" value="1"/>
</dbReference>